<gene>
    <name evidence="2" type="ORF">N7517_003900</name>
</gene>
<name>A0A9W9S6L5_9EURO</name>
<dbReference type="AlphaFoldDB" id="A0A9W9S6L5"/>
<protein>
    <submittedName>
        <fullName evidence="2">Uncharacterized protein</fullName>
    </submittedName>
</protein>
<evidence type="ECO:0000313" key="2">
    <source>
        <dbReference type="EMBL" id="KAJ5371894.1"/>
    </source>
</evidence>
<dbReference type="GeneID" id="81460813"/>
<feature type="compositionally biased region" description="Polar residues" evidence="1">
    <location>
        <begin position="23"/>
        <end position="54"/>
    </location>
</feature>
<proteinExistence type="predicted"/>
<dbReference type="Proteomes" id="UP001147752">
    <property type="component" value="Unassembled WGS sequence"/>
</dbReference>
<reference evidence="2" key="1">
    <citation type="submission" date="2022-12" db="EMBL/GenBank/DDBJ databases">
        <authorList>
            <person name="Petersen C."/>
        </authorList>
    </citation>
    <scope>NUCLEOTIDE SEQUENCE</scope>
    <source>
        <strain evidence="2">IBT 3081</strain>
    </source>
</reference>
<organism evidence="2 3">
    <name type="scientific">Penicillium concentricum</name>
    <dbReference type="NCBI Taxonomy" id="293559"/>
    <lineage>
        <taxon>Eukaryota</taxon>
        <taxon>Fungi</taxon>
        <taxon>Dikarya</taxon>
        <taxon>Ascomycota</taxon>
        <taxon>Pezizomycotina</taxon>
        <taxon>Eurotiomycetes</taxon>
        <taxon>Eurotiomycetidae</taxon>
        <taxon>Eurotiales</taxon>
        <taxon>Aspergillaceae</taxon>
        <taxon>Penicillium</taxon>
    </lineage>
</organism>
<accession>A0A9W9S6L5</accession>
<feature type="compositionally biased region" description="Basic and acidic residues" evidence="1">
    <location>
        <begin position="9"/>
        <end position="22"/>
    </location>
</feature>
<dbReference type="EMBL" id="JAPZBT010000002">
    <property type="protein sequence ID" value="KAJ5371894.1"/>
    <property type="molecule type" value="Genomic_DNA"/>
</dbReference>
<sequence>MDFTLGKSESYRTDQPSARRDFSTSNRAPYTEASFTTNCVEGNGTASQTPTPKNYSRRPQLADPESQT</sequence>
<reference evidence="2" key="2">
    <citation type="journal article" date="2023" name="IMA Fungus">
        <title>Comparative genomic study of the Penicillium genus elucidates a diverse pangenome and 15 lateral gene transfer events.</title>
        <authorList>
            <person name="Petersen C."/>
            <person name="Sorensen T."/>
            <person name="Nielsen M.R."/>
            <person name="Sondergaard T.E."/>
            <person name="Sorensen J.L."/>
            <person name="Fitzpatrick D.A."/>
            <person name="Frisvad J.C."/>
            <person name="Nielsen K.L."/>
        </authorList>
    </citation>
    <scope>NUCLEOTIDE SEQUENCE</scope>
    <source>
        <strain evidence="2">IBT 3081</strain>
    </source>
</reference>
<comment type="caution">
    <text evidence="2">The sequence shown here is derived from an EMBL/GenBank/DDBJ whole genome shotgun (WGS) entry which is preliminary data.</text>
</comment>
<feature type="region of interest" description="Disordered" evidence="1">
    <location>
        <begin position="1"/>
        <end position="68"/>
    </location>
</feature>
<evidence type="ECO:0000313" key="3">
    <source>
        <dbReference type="Proteomes" id="UP001147752"/>
    </source>
</evidence>
<dbReference type="RefSeq" id="XP_056577880.1">
    <property type="nucleotide sequence ID" value="XM_056721630.1"/>
</dbReference>
<evidence type="ECO:0000256" key="1">
    <source>
        <dbReference type="SAM" id="MobiDB-lite"/>
    </source>
</evidence>
<keyword evidence="3" id="KW-1185">Reference proteome</keyword>